<dbReference type="GO" id="GO:0032259">
    <property type="term" value="P:methylation"/>
    <property type="evidence" value="ECO:0007669"/>
    <property type="project" value="UniProtKB-KW"/>
</dbReference>
<dbReference type="Pfam" id="PF06325">
    <property type="entry name" value="PrmA"/>
    <property type="match status" value="1"/>
</dbReference>
<dbReference type="AlphaFoldDB" id="A0A813KDG3"/>
<reference evidence="6" key="1">
    <citation type="submission" date="2021-02" db="EMBL/GenBank/DDBJ databases">
        <authorList>
            <person name="Dougan E. K."/>
            <person name="Rhodes N."/>
            <person name="Thang M."/>
            <person name="Chan C."/>
        </authorList>
    </citation>
    <scope>NUCLEOTIDE SEQUENCE</scope>
</reference>
<evidence type="ECO:0000313" key="7">
    <source>
        <dbReference type="Proteomes" id="UP000626109"/>
    </source>
</evidence>
<dbReference type="SUPFAM" id="SSF53335">
    <property type="entry name" value="S-adenosyl-L-methionine-dependent methyltransferases"/>
    <property type="match status" value="1"/>
</dbReference>
<evidence type="ECO:0000256" key="4">
    <source>
        <dbReference type="PROSITE-ProRule" id="PRU01015"/>
    </source>
</evidence>
<sequence length="435" mass="47154">MIRLSSHKPCHSGTLPAYKAAVASPRARLCRADLRATCQASWVASAPLPLVRMAVATSAASMMVGRRKQVRHRIGARVGTETRRTADEESWYFKEYGRLSTHRVMLEDEARTSAYRRAIAATCSGKVVLEVGCGSGVLSLFAAQMGAVKVVAVEACPKMAAFARAAVQLNGFENQISVICGLIEEVVDQVEAELSAARPEAVGPPCADVLLSEWMGYMLVHEDMFSSVAFARDRWLVPGGRMVPGSFTLVAAPFSGNDLVEEQCGFWRNKPYGLDLSHMAQPALAELLQRPVIDVIENSESLLAAPAVLWKLRCALATAEETREQCLEFDFVTGGDGGLFHGFAVWFDCNLAPKIGFSTGPSSQPTHWAQTLLFAEPGTSAHGMRLEPGDRVAGTLSWQALGRGMRVDVKGKIVLRRAAADAVPFEIGYDWTLKP</sequence>
<dbReference type="Gene3D" id="3.40.50.150">
    <property type="entry name" value="Vaccinia Virus protein VP39"/>
    <property type="match status" value="1"/>
</dbReference>
<evidence type="ECO:0000259" key="5">
    <source>
        <dbReference type="Pfam" id="PF22528"/>
    </source>
</evidence>
<dbReference type="GO" id="GO:0042054">
    <property type="term" value="F:histone methyltransferase activity"/>
    <property type="evidence" value="ECO:0007669"/>
    <property type="project" value="TreeGrafter"/>
</dbReference>
<keyword evidence="3 4" id="KW-0949">S-adenosyl-L-methionine</keyword>
<dbReference type="GO" id="GO:0016274">
    <property type="term" value="F:protein-arginine N-methyltransferase activity"/>
    <property type="evidence" value="ECO:0007669"/>
    <property type="project" value="InterPro"/>
</dbReference>
<gene>
    <name evidence="6" type="ORF">PGLA2088_LOCUS30255</name>
</gene>
<dbReference type="Pfam" id="PF22528">
    <property type="entry name" value="PRMT_C"/>
    <property type="match status" value="1"/>
</dbReference>
<dbReference type="Proteomes" id="UP000626109">
    <property type="component" value="Unassembled WGS sequence"/>
</dbReference>
<evidence type="ECO:0000256" key="3">
    <source>
        <dbReference type="ARBA" id="ARBA00022691"/>
    </source>
</evidence>
<keyword evidence="1 4" id="KW-0489">Methyltransferase</keyword>
<dbReference type="PANTHER" id="PTHR11006:SF4">
    <property type="entry name" value="PROTEIN ARGININE N-METHYLTRANSFERASE 7"/>
    <property type="match status" value="1"/>
</dbReference>
<evidence type="ECO:0000256" key="2">
    <source>
        <dbReference type="ARBA" id="ARBA00022679"/>
    </source>
</evidence>
<evidence type="ECO:0000256" key="1">
    <source>
        <dbReference type="ARBA" id="ARBA00022603"/>
    </source>
</evidence>
<proteinExistence type="predicted"/>
<evidence type="ECO:0000313" key="6">
    <source>
        <dbReference type="EMBL" id="CAE8697337.1"/>
    </source>
</evidence>
<protein>
    <recommendedName>
        <fullName evidence="5">Protein arginine N-methyltransferase domain-containing protein</fullName>
    </recommendedName>
</protein>
<dbReference type="EMBL" id="CAJNNW010028720">
    <property type="protein sequence ID" value="CAE8697337.1"/>
    <property type="molecule type" value="Genomic_DNA"/>
</dbReference>
<name>A0A813KDG3_POLGL</name>
<dbReference type="InterPro" id="IPR055135">
    <property type="entry name" value="PRMT_dom"/>
</dbReference>
<dbReference type="Gene3D" id="2.70.160.11">
    <property type="entry name" value="Hnrnp arginine n-methyltransferase1"/>
    <property type="match status" value="1"/>
</dbReference>
<dbReference type="PANTHER" id="PTHR11006">
    <property type="entry name" value="PROTEIN ARGININE N-METHYLTRANSFERASE"/>
    <property type="match status" value="1"/>
</dbReference>
<keyword evidence="2 4" id="KW-0808">Transferase</keyword>
<comment type="caution">
    <text evidence="6">The sequence shown here is derived from an EMBL/GenBank/DDBJ whole genome shotgun (WGS) entry which is preliminary data.</text>
</comment>
<dbReference type="InterPro" id="IPR029063">
    <property type="entry name" value="SAM-dependent_MTases_sf"/>
</dbReference>
<dbReference type="CDD" id="cd02440">
    <property type="entry name" value="AdoMet_MTases"/>
    <property type="match status" value="1"/>
</dbReference>
<dbReference type="InterPro" id="IPR025799">
    <property type="entry name" value="Arg_MeTrfase"/>
</dbReference>
<dbReference type="PROSITE" id="PS51678">
    <property type="entry name" value="SAM_MT_PRMT"/>
    <property type="match status" value="1"/>
</dbReference>
<accession>A0A813KDG3</accession>
<organism evidence="6 7">
    <name type="scientific">Polarella glacialis</name>
    <name type="common">Dinoflagellate</name>
    <dbReference type="NCBI Taxonomy" id="89957"/>
    <lineage>
        <taxon>Eukaryota</taxon>
        <taxon>Sar</taxon>
        <taxon>Alveolata</taxon>
        <taxon>Dinophyceae</taxon>
        <taxon>Suessiales</taxon>
        <taxon>Suessiaceae</taxon>
        <taxon>Polarella</taxon>
    </lineage>
</organism>
<feature type="domain" description="Protein arginine N-methyltransferase" evidence="5">
    <location>
        <begin position="248"/>
        <end position="397"/>
    </location>
</feature>